<keyword evidence="3" id="KW-0862">Zinc</keyword>
<dbReference type="InterPro" id="IPR003018">
    <property type="entry name" value="GAF"/>
</dbReference>
<feature type="region of interest" description="Disordered" evidence="5">
    <location>
        <begin position="1"/>
        <end position="44"/>
    </location>
</feature>
<evidence type="ECO:0000256" key="1">
    <source>
        <dbReference type="ARBA" id="ARBA00022723"/>
    </source>
</evidence>
<feature type="region of interest" description="Disordered" evidence="5">
    <location>
        <begin position="524"/>
        <end position="565"/>
    </location>
</feature>
<dbReference type="Pfam" id="PF01363">
    <property type="entry name" value="FYVE"/>
    <property type="match status" value="1"/>
</dbReference>
<dbReference type="PROSITE" id="PS50178">
    <property type="entry name" value="ZF_FYVE"/>
    <property type="match status" value="1"/>
</dbReference>
<comment type="caution">
    <text evidence="7">The sequence shown here is derived from an EMBL/GenBank/DDBJ whole genome shotgun (WGS) entry which is preliminary data.</text>
</comment>
<dbReference type="Pfam" id="PF13185">
    <property type="entry name" value="GAF_2"/>
    <property type="match status" value="1"/>
</dbReference>
<feature type="compositionally biased region" description="Low complexity" evidence="5">
    <location>
        <begin position="526"/>
        <end position="537"/>
    </location>
</feature>
<keyword evidence="8" id="KW-1185">Reference proteome</keyword>
<dbReference type="AlphaFoldDB" id="A0A8J5M4L1"/>
<dbReference type="GO" id="GO:0008270">
    <property type="term" value="F:zinc ion binding"/>
    <property type="evidence" value="ECO:0007669"/>
    <property type="project" value="UniProtKB-KW"/>
</dbReference>
<keyword evidence="1" id="KW-0479">Metal-binding</keyword>
<evidence type="ECO:0000313" key="8">
    <source>
        <dbReference type="Proteomes" id="UP000709295"/>
    </source>
</evidence>
<name>A0A8J5M4L1_9STRA</name>
<feature type="compositionally biased region" description="Polar residues" evidence="5">
    <location>
        <begin position="21"/>
        <end position="30"/>
    </location>
</feature>
<dbReference type="CDD" id="cd15745">
    <property type="entry name" value="FYVE_RUFY4"/>
    <property type="match status" value="1"/>
</dbReference>
<evidence type="ECO:0000256" key="5">
    <source>
        <dbReference type="SAM" id="MobiDB-lite"/>
    </source>
</evidence>
<dbReference type="InterPro" id="IPR017455">
    <property type="entry name" value="Znf_FYVE-rel"/>
</dbReference>
<dbReference type="InterPro" id="IPR000306">
    <property type="entry name" value="Znf_FYVE"/>
</dbReference>
<feature type="compositionally biased region" description="Basic residues" evidence="5">
    <location>
        <begin position="551"/>
        <end position="560"/>
    </location>
</feature>
<evidence type="ECO:0000256" key="3">
    <source>
        <dbReference type="ARBA" id="ARBA00022833"/>
    </source>
</evidence>
<organism evidence="7 8">
    <name type="scientific">Phytophthora aleatoria</name>
    <dbReference type="NCBI Taxonomy" id="2496075"/>
    <lineage>
        <taxon>Eukaryota</taxon>
        <taxon>Sar</taxon>
        <taxon>Stramenopiles</taxon>
        <taxon>Oomycota</taxon>
        <taxon>Peronosporomycetes</taxon>
        <taxon>Peronosporales</taxon>
        <taxon>Peronosporaceae</taxon>
        <taxon>Phytophthora</taxon>
    </lineage>
</organism>
<reference evidence="7" key="1">
    <citation type="submission" date="2021-01" db="EMBL/GenBank/DDBJ databases">
        <title>Phytophthora aleatoria, a newly-described species from Pinus radiata is distinct from Phytophthora cactorum isolates based on comparative genomics.</title>
        <authorList>
            <person name="Mcdougal R."/>
            <person name="Panda P."/>
            <person name="Williams N."/>
            <person name="Studholme D.J."/>
        </authorList>
    </citation>
    <scope>NUCLEOTIDE SEQUENCE</scope>
    <source>
        <strain evidence="7">NZFS 4037</strain>
    </source>
</reference>
<dbReference type="PANTHER" id="PTHR43102">
    <property type="entry name" value="SLR1143 PROTEIN"/>
    <property type="match status" value="1"/>
</dbReference>
<gene>
    <name evidence="7" type="ORF">JG688_00008552</name>
</gene>
<accession>A0A8J5M4L1</accession>
<evidence type="ECO:0000256" key="2">
    <source>
        <dbReference type="ARBA" id="ARBA00022771"/>
    </source>
</evidence>
<feature type="domain" description="FYVE-type" evidence="6">
    <location>
        <begin position="398"/>
        <end position="452"/>
    </location>
</feature>
<evidence type="ECO:0000259" key="6">
    <source>
        <dbReference type="PROSITE" id="PS50178"/>
    </source>
</evidence>
<proteinExistence type="predicted"/>
<dbReference type="EMBL" id="JAENGY010000455">
    <property type="protein sequence ID" value="KAG6962529.1"/>
    <property type="molecule type" value="Genomic_DNA"/>
</dbReference>
<evidence type="ECO:0000313" key="7">
    <source>
        <dbReference type="EMBL" id="KAG6962529.1"/>
    </source>
</evidence>
<sequence length="788" mass="88063">MSRRSLNDPWSSKDPWVPNAPDNQTGSRFTASEDESSVTESGTRSVVFGDDANGLVIRSTEYFRQTLVFSDQEICDDFLATIPKLHSAVINGVKGARWKRRNVKGGVQLAELEPNYSPVDPDDDLDILHETVAATELRCHLNEALSVLMHQDSDAYDTTMKALCGKKFKKGEVLFHQRVAFGTNSQEQAQAPVENGNDETPQQGVITVTSATLHPSAGLQLQLQSRHKHTQQLLFSTCTHQYPAKNRAVHVMKTVPKSIHDQVFSSSDCSSLRRQIDHIAVGFDLQFTPRPGGSSRQTTRIFAHAYASDRPSSAFRDETGKNRAVSVAKKREAAATIHASDLGRRRTALMNPEARHVMRVLTESVSQFERVIRRRRFGFQSFIYFPKEHADPLLEKRCSICNKNFHFFRRDFYCQLCGHMVCGDCSQLYEVEARIGEIRKNRCCVLCVVRVDACKFDDEDLLPALGPILVEAPPDAWESSSTTTTKDGHDEDTSSESDMDDLPGQLCSEDPETRSRALEMLSRLVGSPTSSSSSSGSNRKLMKLPSSGSIRNHKKKKHTKTQSQRVLERVENHVTQELARSRLNYTVDACDVNDRTRDYKYEFNGSMVTNEDHPLPPMPGGQKDARRVDFIKKSGALRSDYDRSALNMISQVAAERLACPIGFVSMVDDEQFHAIGNYNLPEEAHHLPRNENMCMHAVYAEKPFVVKNPQRDMRFAQMPCVEDLGVKFYAGFPLRAPNGEVVGSLCAADGVAHDNISTKDYATMETLAKLASDLLVPTAKSKPRLTAN</sequence>
<keyword evidence="2 4" id="KW-0863">Zinc-finger</keyword>
<evidence type="ECO:0000256" key="4">
    <source>
        <dbReference type="PROSITE-ProRule" id="PRU00091"/>
    </source>
</evidence>
<dbReference type="PANTHER" id="PTHR43102:SF2">
    <property type="entry name" value="GAF DOMAIN-CONTAINING PROTEIN"/>
    <property type="match status" value="1"/>
</dbReference>
<feature type="region of interest" description="Disordered" evidence="5">
    <location>
        <begin position="473"/>
        <end position="509"/>
    </location>
</feature>
<dbReference type="Proteomes" id="UP000709295">
    <property type="component" value="Unassembled WGS sequence"/>
</dbReference>
<protein>
    <recommendedName>
        <fullName evidence="6">FYVE-type domain-containing protein</fullName>
    </recommendedName>
</protein>